<gene>
    <name evidence="2" type="ORF">Taro_030285</name>
</gene>
<evidence type="ECO:0000313" key="3">
    <source>
        <dbReference type="Proteomes" id="UP000652761"/>
    </source>
</evidence>
<dbReference type="EMBL" id="NMUH01002071">
    <property type="protein sequence ID" value="MQL97590.1"/>
    <property type="molecule type" value="Genomic_DNA"/>
</dbReference>
<evidence type="ECO:0000313" key="2">
    <source>
        <dbReference type="EMBL" id="MQL97590.1"/>
    </source>
</evidence>
<protein>
    <recommendedName>
        <fullName evidence="1">Retrotransposon gag domain-containing protein</fullName>
    </recommendedName>
</protein>
<name>A0A843VVQ5_COLES</name>
<accession>A0A843VVQ5</accession>
<evidence type="ECO:0000259" key="1">
    <source>
        <dbReference type="Pfam" id="PF03732"/>
    </source>
</evidence>
<proteinExistence type="predicted"/>
<organism evidence="2 3">
    <name type="scientific">Colocasia esculenta</name>
    <name type="common">Wild taro</name>
    <name type="synonym">Arum esculentum</name>
    <dbReference type="NCBI Taxonomy" id="4460"/>
    <lineage>
        <taxon>Eukaryota</taxon>
        <taxon>Viridiplantae</taxon>
        <taxon>Streptophyta</taxon>
        <taxon>Embryophyta</taxon>
        <taxon>Tracheophyta</taxon>
        <taxon>Spermatophyta</taxon>
        <taxon>Magnoliopsida</taxon>
        <taxon>Liliopsida</taxon>
        <taxon>Araceae</taxon>
        <taxon>Aroideae</taxon>
        <taxon>Colocasieae</taxon>
        <taxon>Colocasia</taxon>
    </lineage>
</organism>
<comment type="caution">
    <text evidence="2">The sequence shown here is derived from an EMBL/GenBank/DDBJ whole genome shotgun (WGS) entry which is preliminary data.</text>
</comment>
<dbReference type="Proteomes" id="UP000652761">
    <property type="component" value="Unassembled WGS sequence"/>
</dbReference>
<sequence>MVWLRQSASRVLNATGIAVAIAVAGLDSFLRFKSYWALSLTLRYLSLCSQYFSERVQERKVAEFTALKQRSSIVSEYEAQFSRLERYAEHLVNTERMKAKLFLNGLKPQYITQLATLDIQTYAKMVKKAQLLEDATDFTDCIKGKFVKKEMTTGQSFAKPNNGKKRPFNVTEGSI</sequence>
<keyword evidence="3" id="KW-1185">Reference proteome</keyword>
<dbReference type="Pfam" id="PF03732">
    <property type="entry name" value="Retrotrans_gag"/>
    <property type="match status" value="1"/>
</dbReference>
<reference evidence="2" key="1">
    <citation type="submission" date="2017-07" db="EMBL/GenBank/DDBJ databases">
        <title>Taro Niue Genome Assembly and Annotation.</title>
        <authorList>
            <person name="Atibalentja N."/>
            <person name="Keating K."/>
            <person name="Fields C.J."/>
        </authorList>
    </citation>
    <scope>NUCLEOTIDE SEQUENCE</scope>
    <source>
        <strain evidence="2">Niue_2</strain>
        <tissue evidence="2">Leaf</tissue>
    </source>
</reference>
<dbReference type="OrthoDB" id="786614at2759"/>
<feature type="domain" description="Retrotransposon gag" evidence="1">
    <location>
        <begin position="47"/>
        <end position="108"/>
    </location>
</feature>
<dbReference type="InterPro" id="IPR005162">
    <property type="entry name" value="Retrotrans_gag_dom"/>
</dbReference>
<dbReference type="AlphaFoldDB" id="A0A843VVQ5"/>